<dbReference type="EMBL" id="KB743789">
    <property type="protein sequence ID" value="EOA97070.1"/>
    <property type="molecule type" value="Genomic_DNA"/>
</dbReference>
<dbReference type="Proteomes" id="UP000296049">
    <property type="component" value="Unassembled WGS sequence"/>
</dbReference>
<reference evidence="3" key="1">
    <citation type="journal article" date="2013" name="Nat. Genet.">
        <title>The duck genome and transcriptome provide insight into an avian influenza virus reservoir species.</title>
        <authorList>
            <person name="Huang Y."/>
            <person name="Li Y."/>
            <person name="Burt D.W."/>
            <person name="Chen H."/>
            <person name="Zhang Y."/>
            <person name="Qian W."/>
            <person name="Kim H."/>
            <person name="Gan S."/>
            <person name="Zhao Y."/>
            <person name="Li J."/>
            <person name="Yi K."/>
            <person name="Feng H."/>
            <person name="Zhu P."/>
            <person name="Li B."/>
            <person name="Liu Q."/>
            <person name="Fairley S."/>
            <person name="Magor K.E."/>
            <person name="Du Z."/>
            <person name="Hu X."/>
            <person name="Goodman L."/>
            <person name="Tafer H."/>
            <person name="Vignal A."/>
            <person name="Lee T."/>
            <person name="Kim K.W."/>
            <person name="Sheng Z."/>
            <person name="An Y."/>
            <person name="Searle S."/>
            <person name="Herrero J."/>
            <person name="Groenen M.A."/>
            <person name="Crooijmans R.P."/>
            <person name="Faraut T."/>
            <person name="Cai Q."/>
            <person name="Webster R.G."/>
            <person name="Aldridge J.R."/>
            <person name="Warren W.C."/>
            <person name="Bartschat S."/>
            <person name="Kehr S."/>
            <person name="Marz M."/>
            <person name="Stadler P.F."/>
            <person name="Smith J."/>
            <person name="Kraus R.H."/>
            <person name="Zhao Y."/>
            <person name="Ren L."/>
            <person name="Fei J."/>
            <person name="Morisson M."/>
            <person name="Kaiser P."/>
            <person name="Griffin D.K."/>
            <person name="Rao M."/>
            <person name="Pitel F."/>
            <person name="Wang J."/>
            <person name="Li N."/>
        </authorList>
    </citation>
    <scope>NUCLEOTIDE SEQUENCE [LARGE SCALE GENOMIC DNA]</scope>
</reference>
<feature type="compositionally biased region" description="Low complexity" evidence="1">
    <location>
        <begin position="169"/>
        <end position="180"/>
    </location>
</feature>
<organism evidence="2 3">
    <name type="scientific">Anas platyrhynchos</name>
    <name type="common">Mallard</name>
    <name type="synonym">Anas boschas</name>
    <dbReference type="NCBI Taxonomy" id="8839"/>
    <lineage>
        <taxon>Eukaryota</taxon>
        <taxon>Metazoa</taxon>
        <taxon>Chordata</taxon>
        <taxon>Craniata</taxon>
        <taxon>Vertebrata</taxon>
        <taxon>Euteleostomi</taxon>
        <taxon>Archelosauria</taxon>
        <taxon>Archosauria</taxon>
        <taxon>Dinosauria</taxon>
        <taxon>Saurischia</taxon>
        <taxon>Theropoda</taxon>
        <taxon>Coelurosauria</taxon>
        <taxon>Aves</taxon>
        <taxon>Neognathae</taxon>
        <taxon>Galloanserae</taxon>
        <taxon>Anseriformes</taxon>
        <taxon>Anatidae</taxon>
        <taxon>Anatinae</taxon>
        <taxon>Anas</taxon>
    </lineage>
</organism>
<evidence type="ECO:0000313" key="2">
    <source>
        <dbReference type="EMBL" id="EOA97070.1"/>
    </source>
</evidence>
<proteinExistence type="predicted"/>
<evidence type="ECO:0000256" key="1">
    <source>
        <dbReference type="SAM" id="MobiDB-lite"/>
    </source>
</evidence>
<gene>
    <name evidence="2" type="ORF">Anapl_12279</name>
</gene>
<protein>
    <submittedName>
        <fullName evidence="2">Uncharacterized protein</fullName>
    </submittedName>
</protein>
<dbReference type="AlphaFoldDB" id="R0JIH5"/>
<feature type="compositionally biased region" description="Basic and acidic residues" evidence="1">
    <location>
        <begin position="102"/>
        <end position="112"/>
    </location>
</feature>
<feature type="compositionally biased region" description="Acidic residues" evidence="1">
    <location>
        <begin position="54"/>
        <end position="68"/>
    </location>
</feature>
<feature type="region of interest" description="Disordered" evidence="1">
    <location>
        <begin position="166"/>
        <end position="189"/>
    </location>
</feature>
<accession>R0JIH5</accession>
<feature type="compositionally biased region" description="Basic and acidic residues" evidence="1">
    <location>
        <begin position="28"/>
        <end position="47"/>
    </location>
</feature>
<feature type="compositionally biased region" description="Basic and acidic residues" evidence="1">
    <location>
        <begin position="1"/>
        <end position="18"/>
    </location>
</feature>
<keyword evidence="3" id="KW-1185">Reference proteome</keyword>
<sequence length="189" mass="20305">MDQSTRRSNDSRKNEAKKSHPPASLHQVEAEVIVHSDFSASDRDYDSQLHALDTEEAETEEQEPDELPSGEVAPPGSPSAQQDAGQVLDGSRGDSEVQTQEEQLHSARETPKTEAVCVPGLTNGFHRHGESLDSVESGDSDSIQECRGDVRPVKCQSLSVALEEPPLCSNSGLSSSSSASENMACVHNH</sequence>
<feature type="region of interest" description="Disordered" evidence="1">
    <location>
        <begin position="1"/>
        <end position="145"/>
    </location>
</feature>
<name>R0JIH5_ANAPL</name>
<evidence type="ECO:0000313" key="3">
    <source>
        <dbReference type="Proteomes" id="UP000296049"/>
    </source>
</evidence>